<dbReference type="InterPro" id="IPR000182">
    <property type="entry name" value="GNAT_dom"/>
</dbReference>
<protein>
    <submittedName>
        <fullName evidence="2">N-acetyltransferase</fullName>
    </submittedName>
</protein>
<organism evidence="2 3">
    <name type="scientific">Microcystis aeruginosa 11-30S32</name>
    <dbReference type="NCBI Taxonomy" id="2358142"/>
    <lineage>
        <taxon>Bacteria</taxon>
        <taxon>Bacillati</taxon>
        <taxon>Cyanobacteriota</taxon>
        <taxon>Cyanophyceae</taxon>
        <taxon>Oscillatoriophycideae</taxon>
        <taxon>Chroococcales</taxon>
        <taxon>Microcystaceae</taxon>
        <taxon>Microcystis</taxon>
    </lineage>
</organism>
<proteinExistence type="predicted"/>
<dbReference type="SUPFAM" id="SSF55729">
    <property type="entry name" value="Acyl-CoA N-acyltransferases (Nat)"/>
    <property type="match status" value="1"/>
</dbReference>
<gene>
    <name evidence="2" type="ORF">MAE30S32_42080</name>
</gene>
<dbReference type="RefSeq" id="WP_147073434.1">
    <property type="nucleotide sequence ID" value="NZ_BHVU01000403.1"/>
</dbReference>
<dbReference type="Gene3D" id="3.40.630.30">
    <property type="match status" value="1"/>
</dbReference>
<keyword evidence="2" id="KW-0808">Transferase</keyword>
<dbReference type="AlphaFoldDB" id="A0A510PNX6"/>
<dbReference type="InterPro" id="IPR016181">
    <property type="entry name" value="Acyl_CoA_acyltransferase"/>
</dbReference>
<comment type="caution">
    <text evidence="2">The sequence shown here is derived from an EMBL/GenBank/DDBJ whole genome shotgun (WGS) entry which is preliminary data.</text>
</comment>
<feature type="domain" description="N-acetyltransferase" evidence="1">
    <location>
        <begin position="3"/>
        <end position="188"/>
    </location>
</feature>
<reference evidence="2 3" key="1">
    <citation type="journal article" date="2019" name="Appl. Environ. Microbiol.">
        <title>Co-occurrence of broad and narrow host-range viruses infecting the toxic bloom-forming cyanobacterium Microcystis aeruginosa.</title>
        <authorList>
            <person name="Morimoto D."/>
            <person name="Tominaga K."/>
            <person name="Nishimura Y."/>
            <person name="Yoshida N."/>
            <person name="Kimura S."/>
            <person name="Sako Y."/>
            <person name="Yoshida T."/>
        </authorList>
    </citation>
    <scope>NUCLEOTIDE SEQUENCE [LARGE SCALE GENOMIC DNA]</scope>
    <source>
        <strain evidence="2 3">11-30S32</strain>
    </source>
</reference>
<evidence type="ECO:0000313" key="2">
    <source>
        <dbReference type="EMBL" id="GCA95556.1"/>
    </source>
</evidence>
<name>A0A510PNX6_MICAE</name>
<sequence length="305" mass="35084">MSYIQRLATPDDKNALVSLWRFFAVEREKVDPSMRIKSDFDFARYVGYQLSKPLSFCFVLQYEQELVGFLSIYFYDEAPPPQLKTELEMLENPFIPRRVGAVLGLYVEEQHRQPPTIKLLIDSALKKAEELQVTDIDLLVSIEQTGIHALLKRYGFTESAIQYTKHFQVTGDNLPSLHPAFGEYQRLDLATNQAIPLRDPLTNEIAKNLQGETIYLEPLQDETGKILKSSRGLPIYPLPLRDPQTHKWVFDQTGKLVLCPVLRNKKGEIIERDGLPQFQSPVYEYETGKLSLKRDELGNYCFAKP</sequence>
<dbReference type="GO" id="GO:0016747">
    <property type="term" value="F:acyltransferase activity, transferring groups other than amino-acyl groups"/>
    <property type="evidence" value="ECO:0007669"/>
    <property type="project" value="InterPro"/>
</dbReference>
<dbReference type="PROSITE" id="PS51186">
    <property type="entry name" value="GNAT"/>
    <property type="match status" value="1"/>
</dbReference>
<dbReference type="Pfam" id="PF00583">
    <property type="entry name" value="Acetyltransf_1"/>
    <property type="match status" value="1"/>
</dbReference>
<dbReference type="Proteomes" id="UP000321223">
    <property type="component" value="Unassembled WGS sequence"/>
</dbReference>
<evidence type="ECO:0000313" key="3">
    <source>
        <dbReference type="Proteomes" id="UP000321223"/>
    </source>
</evidence>
<dbReference type="EMBL" id="BHVU01000403">
    <property type="protein sequence ID" value="GCA95556.1"/>
    <property type="molecule type" value="Genomic_DNA"/>
</dbReference>
<evidence type="ECO:0000259" key="1">
    <source>
        <dbReference type="PROSITE" id="PS51186"/>
    </source>
</evidence>
<accession>A0A510PNX6</accession>